<organism evidence="1 2">
    <name type="scientific">Mesonia maritima</name>
    <dbReference type="NCBI Taxonomy" id="1793873"/>
    <lineage>
        <taxon>Bacteria</taxon>
        <taxon>Pseudomonadati</taxon>
        <taxon>Bacteroidota</taxon>
        <taxon>Flavobacteriia</taxon>
        <taxon>Flavobacteriales</taxon>
        <taxon>Flavobacteriaceae</taxon>
        <taxon>Mesonia</taxon>
    </lineage>
</organism>
<accession>A0ABU1K753</accession>
<dbReference type="Proteomes" id="UP001257659">
    <property type="component" value="Unassembled WGS sequence"/>
</dbReference>
<sequence length="61" mass="7443">MISKATLTEELKNFPEHFTINELLEHLILVEKLKRKDKKVFNKNDIPIAEVDREIERWFKY</sequence>
<comment type="caution">
    <text evidence="1">The sequence shown here is derived from an EMBL/GenBank/DDBJ whole genome shotgun (WGS) entry which is preliminary data.</text>
</comment>
<proteinExistence type="predicted"/>
<reference evidence="1 2" key="1">
    <citation type="submission" date="2023-07" db="EMBL/GenBank/DDBJ databases">
        <title>Genomic Encyclopedia of Type Strains, Phase IV (KMG-IV): sequencing the most valuable type-strain genomes for metagenomic binning, comparative biology and taxonomic classification.</title>
        <authorList>
            <person name="Goeker M."/>
        </authorList>
    </citation>
    <scope>NUCLEOTIDE SEQUENCE [LARGE SCALE GENOMIC DNA]</scope>
    <source>
        <strain evidence="1 2">DSM 102814</strain>
    </source>
</reference>
<dbReference type="EMBL" id="JAVDQA010000004">
    <property type="protein sequence ID" value="MDR6301090.1"/>
    <property type="molecule type" value="Genomic_DNA"/>
</dbReference>
<dbReference type="RefSeq" id="WP_309728130.1">
    <property type="nucleotide sequence ID" value="NZ_JAVDQA010000004.1"/>
</dbReference>
<gene>
    <name evidence="1" type="ORF">GGR31_001737</name>
</gene>
<evidence type="ECO:0000313" key="2">
    <source>
        <dbReference type="Proteomes" id="UP001257659"/>
    </source>
</evidence>
<keyword evidence="2" id="KW-1185">Reference proteome</keyword>
<protein>
    <submittedName>
        <fullName evidence="1">Uncharacterized protein</fullName>
    </submittedName>
</protein>
<name>A0ABU1K753_9FLAO</name>
<evidence type="ECO:0000313" key="1">
    <source>
        <dbReference type="EMBL" id="MDR6301090.1"/>
    </source>
</evidence>